<accession>A0ABS5NP55</accession>
<dbReference type="EMBL" id="JAGYPM010000001">
    <property type="protein sequence ID" value="MBS4189610.1"/>
    <property type="molecule type" value="Genomic_DNA"/>
</dbReference>
<dbReference type="Pfam" id="PF13531">
    <property type="entry name" value="SBP_bac_11"/>
    <property type="match status" value="1"/>
</dbReference>
<organism evidence="6 7">
    <name type="scientific">Cytobacillus citreus</name>
    <dbReference type="NCBI Taxonomy" id="2833586"/>
    <lineage>
        <taxon>Bacteria</taxon>
        <taxon>Bacillati</taxon>
        <taxon>Bacillota</taxon>
        <taxon>Bacilli</taxon>
        <taxon>Bacillales</taxon>
        <taxon>Bacillaceae</taxon>
        <taxon>Cytobacillus</taxon>
    </lineage>
</organism>
<dbReference type="PROSITE" id="PS51257">
    <property type="entry name" value="PROKAR_LIPOPROTEIN"/>
    <property type="match status" value="1"/>
</dbReference>
<dbReference type="InterPro" id="IPR005950">
    <property type="entry name" value="ModA"/>
</dbReference>
<evidence type="ECO:0000256" key="1">
    <source>
        <dbReference type="ARBA" id="ARBA00009175"/>
    </source>
</evidence>
<comment type="similarity">
    <text evidence="1">Belongs to the bacterial solute-binding protein ModA family.</text>
</comment>
<evidence type="ECO:0000313" key="6">
    <source>
        <dbReference type="EMBL" id="MBS4189610.1"/>
    </source>
</evidence>
<dbReference type="SUPFAM" id="SSF53850">
    <property type="entry name" value="Periplasmic binding protein-like II"/>
    <property type="match status" value="1"/>
</dbReference>
<dbReference type="RefSeq" id="WP_213101026.1">
    <property type="nucleotide sequence ID" value="NZ_JAGYPM010000001.1"/>
</dbReference>
<keyword evidence="3 5" id="KW-0732">Signal</keyword>
<protein>
    <submittedName>
        <fullName evidence="6">Molybdate ABC transporter substrate-binding protein</fullName>
    </submittedName>
</protein>
<dbReference type="PIRSF" id="PIRSF004846">
    <property type="entry name" value="ModA"/>
    <property type="match status" value="1"/>
</dbReference>
<sequence>MKTRFSIIFMFICMIILGGCSTDKPASQPDSNTNKQQEITTETSTKKEETTELTISAAASLEDAFNEIKPLFEKEHQNIKLLFNFGGSGALQKQIIQGAPVDLFFSAAEDKYDELVTQGIIAENQGIDMLKNTLVLIIPKDAKNSIDGFQNLADLGDGKLALGTPEAVPAGNYGKQTLEHLGLWEKVQDNIVFAKDVRQVLTYVETGNVAAGLVYKTDALTSDKVAVVSEADAGSHDPIVYPVGIIKATKHMDEAELFYQFLQEDDSKDIFEKYGFSVLE</sequence>
<feature type="chain" id="PRO_5045403326" evidence="5">
    <location>
        <begin position="22"/>
        <end position="280"/>
    </location>
</feature>
<comment type="caution">
    <text evidence="6">The sequence shown here is derived from an EMBL/GenBank/DDBJ whole genome shotgun (WGS) entry which is preliminary data.</text>
</comment>
<dbReference type="CDD" id="cd13537">
    <property type="entry name" value="PBP2_YvgL_like"/>
    <property type="match status" value="1"/>
</dbReference>
<gene>
    <name evidence="6" type="primary">modA</name>
    <name evidence="6" type="ORF">KHA94_05215</name>
</gene>
<keyword evidence="7" id="KW-1185">Reference proteome</keyword>
<evidence type="ECO:0000256" key="2">
    <source>
        <dbReference type="ARBA" id="ARBA00022723"/>
    </source>
</evidence>
<dbReference type="InterPro" id="IPR041879">
    <property type="entry name" value="YvgL-like_PBP2"/>
</dbReference>
<name>A0ABS5NP55_9BACI</name>
<dbReference type="NCBIfam" id="TIGR01256">
    <property type="entry name" value="modA"/>
    <property type="match status" value="1"/>
</dbReference>
<reference evidence="6 7" key="1">
    <citation type="submission" date="2021-05" db="EMBL/GenBank/DDBJ databases">
        <title>Novel Bacillus species.</title>
        <authorList>
            <person name="Liu G."/>
        </authorList>
    </citation>
    <scope>NUCLEOTIDE SEQUENCE [LARGE SCALE GENOMIC DNA]</scope>
    <source>
        <strain evidence="6 7">FJAT-49705</strain>
    </source>
</reference>
<feature type="compositionally biased region" description="Polar residues" evidence="4">
    <location>
        <begin position="24"/>
        <end position="37"/>
    </location>
</feature>
<dbReference type="InterPro" id="IPR050682">
    <property type="entry name" value="ModA/WtpA"/>
</dbReference>
<evidence type="ECO:0000256" key="3">
    <source>
        <dbReference type="ARBA" id="ARBA00022729"/>
    </source>
</evidence>
<evidence type="ECO:0000256" key="5">
    <source>
        <dbReference type="SAM" id="SignalP"/>
    </source>
</evidence>
<dbReference type="PANTHER" id="PTHR30632">
    <property type="entry name" value="MOLYBDATE-BINDING PERIPLASMIC PROTEIN"/>
    <property type="match status" value="1"/>
</dbReference>
<keyword evidence="2" id="KW-0479">Metal-binding</keyword>
<feature type="signal peptide" evidence="5">
    <location>
        <begin position="1"/>
        <end position="21"/>
    </location>
</feature>
<feature type="region of interest" description="Disordered" evidence="4">
    <location>
        <begin position="24"/>
        <end position="51"/>
    </location>
</feature>
<dbReference type="PANTHER" id="PTHR30632:SF0">
    <property type="entry name" value="SULFATE-BINDING PROTEIN"/>
    <property type="match status" value="1"/>
</dbReference>
<proteinExistence type="inferred from homology"/>
<evidence type="ECO:0000256" key="4">
    <source>
        <dbReference type="SAM" id="MobiDB-lite"/>
    </source>
</evidence>
<dbReference type="Gene3D" id="3.40.190.10">
    <property type="entry name" value="Periplasmic binding protein-like II"/>
    <property type="match status" value="2"/>
</dbReference>
<evidence type="ECO:0000313" key="7">
    <source>
        <dbReference type="Proteomes" id="UP000681027"/>
    </source>
</evidence>
<dbReference type="Proteomes" id="UP000681027">
    <property type="component" value="Unassembled WGS sequence"/>
</dbReference>